<proteinExistence type="predicted"/>
<dbReference type="RefSeq" id="WP_076399544.1">
    <property type="nucleotide sequence ID" value="NZ_FTOA01000002.1"/>
</dbReference>
<dbReference type="AlphaFoldDB" id="A0A1N7KDU9"/>
<accession>A0A1N7KDU9</accession>
<dbReference type="EMBL" id="FTOA01000002">
    <property type="protein sequence ID" value="SIS59786.1"/>
    <property type="molecule type" value="Genomic_DNA"/>
</dbReference>
<protein>
    <submittedName>
        <fullName evidence="1">Predicted Fe-Mo cluster-binding protein, NifX family</fullName>
    </submittedName>
</protein>
<dbReference type="Gene3D" id="3.30.420.130">
    <property type="entry name" value="Dinitrogenase iron-molybdenum cofactor biosynthesis domain"/>
    <property type="match status" value="1"/>
</dbReference>
<dbReference type="InterPro" id="IPR036105">
    <property type="entry name" value="DiNase_FeMo-co_biosyn_sf"/>
</dbReference>
<keyword evidence="2" id="KW-1185">Reference proteome</keyword>
<evidence type="ECO:0000313" key="2">
    <source>
        <dbReference type="Proteomes" id="UP000185678"/>
    </source>
</evidence>
<name>A0A1N7KDU9_9PROT</name>
<dbReference type="STRING" id="80876.SAMN05421779_102726"/>
<evidence type="ECO:0000313" key="1">
    <source>
        <dbReference type="EMBL" id="SIS59786.1"/>
    </source>
</evidence>
<dbReference type="SUPFAM" id="SSF53146">
    <property type="entry name" value="Nitrogenase accessory factor-like"/>
    <property type="match status" value="1"/>
</dbReference>
<organism evidence="1 2">
    <name type="scientific">Insolitispirillum peregrinum</name>
    <dbReference type="NCBI Taxonomy" id="80876"/>
    <lineage>
        <taxon>Bacteria</taxon>
        <taxon>Pseudomonadati</taxon>
        <taxon>Pseudomonadota</taxon>
        <taxon>Alphaproteobacteria</taxon>
        <taxon>Rhodospirillales</taxon>
        <taxon>Novispirillaceae</taxon>
        <taxon>Insolitispirillum</taxon>
    </lineage>
</organism>
<dbReference type="Proteomes" id="UP000185678">
    <property type="component" value="Unassembled WGS sequence"/>
</dbReference>
<reference evidence="1 2" key="1">
    <citation type="submission" date="2017-01" db="EMBL/GenBank/DDBJ databases">
        <authorList>
            <person name="Mah S.A."/>
            <person name="Swanson W.J."/>
            <person name="Moy G.W."/>
            <person name="Vacquier V.D."/>
        </authorList>
    </citation>
    <scope>NUCLEOTIDE SEQUENCE [LARGE SCALE GENOMIC DNA]</scope>
    <source>
        <strain evidence="1 2">DSM 11589</strain>
    </source>
</reference>
<sequence length="132" mass="14414">MDERKLIAVAVREDGTVSPHAGRALLWAVYDVWPGQPPVQAYAIQLNEQTCLHVWHTRAYPERHPLHAVDVAIAGSGGEGVQRRLAERQTLLLTTAEQDVDKAVVDYCAGTLAAGLPHDERECLGDGHAHAH</sequence>
<dbReference type="OrthoDB" id="9797941at2"/>
<gene>
    <name evidence="1" type="ORF">SAMN05421779_102726</name>
</gene>